<dbReference type="AlphaFoldDB" id="A0ABD3LJA2"/>
<gene>
    <name evidence="2" type="ORF">ACJRO7_011287</name>
</gene>
<evidence type="ECO:0000256" key="1">
    <source>
        <dbReference type="SAM" id="MobiDB-lite"/>
    </source>
</evidence>
<dbReference type="Proteomes" id="UP001634007">
    <property type="component" value="Unassembled WGS sequence"/>
</dbReference>
<feature type="region of interest" description="Disordered" evidence="1">
    <location>
        <begin position="1"/>
        <end position="125"/>
    </location>
</feature>
<protein>
    <submittedName>
        <fullName evidence="2">Uncharacterized protein</fullName>
    </submittedName>
</protein>
<feature type="compositionally biased region" description="Basic and acidic residues" evidence="1">
    <location>
        <begin position="72"/>
        <end position="93"/>
    </location>
</feature>
<name>A0ABD3LJA2_EUCGL</name>
<reference evidence="2 3" key="1">
    <citation type="submission" date="2024-11" db="EMBL/GenBank/DDBJ databases">
        <title>Chromosome-level genome assembly of Eucalyptus globulus Labill. provides insights into its genome evolution.</title>
        <authorList>
            <person name="Li X."/>
        </authorList>
    </citation>
    <scope>NUCLEOTIDE SEQUENCE [LARGE SCALE GENOMIC DNA]</scope>
    <source>
        <strain evidence="2">CL2024</strain>
        <tissue evidence="2">Fresh tender leaves</tissue>
    </source>
</reference>
<feature type="compositionally biased region" description="Polar residues" evidence="1">
    <location>
        <begin position="12"/>
        <end position="22"/>
    </location>
</feature>
<dbReference type="EMBL" id="JBJKBG010000002">
    <property type="protein sequence ID" value="KAL3750266.1"/>
    <property type="molecule type" value="Genomic_DNA"/>
</dbReference>
<comment type="caution">
    <text evidence="2">The sequence shown here is derived from an EMBL/GenBank/DDBJ whole genome shotgun (WGS) entry which is preliminary data.</text>
</comment>
<evidence type="ECO:0000313" key="3">
    <source>
        <dbReference type="Proteomes" id="UP001634007"/>
    </source>
</evidence>
<feature type="compositionally biased region" description="Gly residues" evidence="1">
    <location>
        <begin position="49"/>
        <end position="70"/>
    </location>
</feature>
<evidence type="ECO:0000313" key="2">
    <source>
        <dbReference type="EMBL" id="KAL3750266.1"/>
    </source>
</evidence>
<accession>A0ABD3LJA2</accession>
<proteinExistence type="predicted"/>
<organism evidence="2 3">
    <name type="scientific">Eucalyptus globulus</name>
    <name type="common">Tasmanian blue gum</name>
    <dbReference type="NCBI Taxonomy" id="34317"/>
    <lineage>
        <taxon>Eukaryota</taxon>
        <taxon>Viridiplantae</taxon>
        <taxon>Streptophyta</taxon>
        <taxon>Embryophyta</taxon>
        <taxon>Tracheophyta</taxon>
        <taxon>Spermatophyta</taxon>
        <taxon>Magnoliopsida</taxon>
        <taxon>eudicotyledons</taxon>
        <taxon>Gunneridae</taxon>
        <taxon>Pentapetalae</taxon>
        <taxon>rosids</taxon>
        <taxon>malvids</taxon>
        <taxon>Myrtales</taxon>
        <taxon>Myrtaceae</taxon>
        <taxon>Myrtoideae</taxon>
        <taxon>Eucalypteae</taxon>
        <taxon>Eucalyptus</taxon>
    </lineage>
</organism>
<keyword evidence="3" id="KW-1185">Reference proteome</keyword>
<sequence length="125" mass="12318">MKKSETFATRPGPTNRQPSPATGRSPDLDERLTSNADARPWPSPAPDLVGGGGGAAGGVAGGDGGRVGGGEGDEKVTDHGEVGREFEGEKLALVEEPVGDAEGGGGAGGERDGELKVVGGGREAV</sequence>